<proteinExistence type="predicted"/>
<protein>
    <submittedName>
        <fullName evidence="1">Triacylglycerol lipase</fullName>
        <ecNumber evidence="1">3.1.1.3</ecNumber>
    </submittedName>
</protein>
<dbReference type="STRING" id="889306.KP78_18370"/>
<evidence type="ECO:0000313" key="1">
    <source>
        <dbReference type="EMBL" id="KIL47264.1"/>
    </source>
</evidence>
<name>A0A0C2RZM3_9BACL</name>
<dbReference type="PANTHER" id="PTHR37574">
    <property type="entry name" value="LIPASE B"/>
    <property type="match status" value="1"/>
</dbReference>
<dbReference type="EMBL" id="JXRP01000014">
    <property type="protein sequence ID" value="KIL47264.1"/>
    <property type="molecule type" value="Genomic_DNA"/>
</dbReference>
<keyword evidence="1" id="KW-0378">Hydrolase</keyword>
<comment type="caution">
    <text evidence="1">The sequence shown here is derived from an EMBL/GenBank/DDBJ whole genome shotgun (WGS) entry which is preliminary data.</text>
</comment>
<dbReference type="Proteomes" id="UP000031938">
    <property type="component" value="Unassembled WGS sequence"/>
</dbReference>
<dbReference type="Gene3D" id="3.40.50.1820">
    <property type="entry name" value="alpha/beta hydrolase"/>
    <property type="match status" value="1"/>
</dbReference>
<dbReference type="Pfam" id="PF01674">
    <property type="entry name" value="Lipase_2"/>
    <property type="match status" value="1"/>
</dbReference>
<dbReference type="PANTHER" id="PTHR37574:SF1">
    <property type="entry name" value="LIPASE B"/>
    <property type="match status" value="1"/>
</dbReference>
<keyword evidence="2" id="KW-1185">Reference proteome</keyword>
<gene>
    <name evidence="1" type="ORF">KP78_18370</name>
</gene>
<reference evidence="1 2" key="1">
    <citation type="submission" date="2015-01" db="EMBL/GenBank/DDBJ databases">
        <title>Genome sequencing of Jeotgalibacillus soli.</title>
        <authorList>
            <person name="Goh K.M."/>
            <person name="Chan K.-G."/>
            <person name="Yaakop A.S."/>
            <person name="Ee R."/>
            <person name="Gan H.M."/>
            <person name="Chan C.S."/>
        </authorList>
    </citation>
    <scope>NUCLEOTIDE SEQUENCE [LARGE SCALE GENOMIC DNA]</scope>
    <source>
        <strain evidence="1 2">P9</strain>
    </source>
</reference>
<dbReference type="InterPro" id="IPR029058">
    <property type="entry name" value="AB_hydrolase_fold"/>
</dbReference>
<organism evidence="1 2">
    <name type="scientific">Jeotgalibacillus soli</name>
    <dbReference type="NCBI Taxonomy" id="889306"/>
    <lineage>
        <taxon>Bacteria</taxon>
        <taxon>Bacillati</taxon>
        <taxon>Bacillota</taxon>
        <taxon>Bacilli</taxon>
        <taxon>Bacillales</taxon>
        <taxon>Caryophanaceae</taxon>
        <taxon>Jeotgalibacillus</taxon>
    </lineage>
</organism>
<accession>A0A0C2RZM3</accession>
<evidence type="ECO:0000313" key="2">
    <source>
        <dbReference type="Proteomes" id="UP000031938"/>
    </source>
</evidence>
<dbReference type="SUPFAM" id="SSF53474">
    <property type="entry name" value="alpha/beta-Hydrolases"/>
    <property type="match status" value="1"/>
</dbReference>
<dbReference type="AlphaFoldDB" id="A0A0C2RZM3"/>
<dbReference type="GO" id="GO:0016042">
    <property type="term" value="P:lipid catabolic process"/>
    <property type="evidence" value="ECO:0007669"/>
    <property type="project" value="InterPro"/>
</dbReference>
<sequence>MVKKFTILFLSFLIVTPVLFLGGEKLKAEASGDFLLSEGLPPLGANDPKCIPDETHPDPIVLVPGTFESMDRNWANLAPLLKAEGYCVYSLNYGYTAAGYGTGPIEDSAKELKTFIDNVLAHTGAEKISIVGHSQGGMMPRYYIKFLGGNKVVNDLIGLVPSNHGTKGVIGLNATWTVTDLAACTACRQQETGSEFLEKLNRGNEAPGNVSYTVVTTRNDEVVVPYTSSFLKESKNVVNITLQDYYPLNQTEHQLIAYDVNAFSFVFDALAHKGPADPARSVALFK</sequence>
<dbReference type="PATRIC" id="fig|889306.3.peg.1851"/>
<dbReference type="GO" id="GO:0004806">
    <property type="term" value="F:triacylglycerol lipase activity"/>
    <property type="evidence" value="ECO:0007669"/>
    <property type="project" value="UniProtKB-EC"/>
</dbReference>
<dbReference type="EC" id="3.1.1.3" evidence="1"/>
<dbReference type="InterPro" id="IPR053228">
    <property type="entry name" value="Stereospecific_Lipase"/>
</dbReference>
<dbReference type="InterPro" id="IPR002918">
    <property type="entry name" value="Lipase_EstA/Esterase_EstB"/>
</dbReference>